<comment type="caution">
    <text evidence="1">The sequence shown here is derived from an EMBL/GenBank/DDBJ whole genome shotgun (WGS) entry which is preliminary data.</text>
</comment>
<sequence>MRYTEGVYGGFPTEDLAPVAFVPVEGILPYSELFCRREKACVAWAVSWSSSLPLLDS</sequence>
<dbReference type="EMBL" id="CAHP01000035">
    <property type="protein sequence ID" value="CCG42633.1"/>
    <property type="molecule type" value="Genomic_DNA"/>
</dbReference>
<dbReference type="AlphaFoldDB" id="H8FW95"/>
<proteinExistence type="predicted"/>
<evidence type="ECO:0000313" key="2">
    <source>
        <dbReference type="Proteomes" id="UP000004169"/>
    </source>
</evidence>
<name>H8FW95_MAGML</name>
<protein>
    <submittedName>
        <fullName evidence="1">Uncharacterized protein</fullName>
    </submittedName>
</protein>
<reference evidence="1 2" key="1">
    <citation type="journal article" date="2012" name="J. Bacteriol.">
        <title>Draft Genome Sequence of the Purple Photosynthetic Bacterium Phaeospirillum molischianum DSM120, a Particularly Versatile Bacterium.</title>
        <authorList>
            <person name="Duquesne K."/>
            <person name="Prima V."/>
            <person name="Ji B."/>
            <person name="Rouy Z."/>
            <person name="Medigue C."/>
            <person name="Talla E."/>
            <person name="Sturgis J.N."/>
        </authorList>
    </citation>
    <scope>NUCLEOTIDE SEQUENCE [LARGE SCALE GENOMIC DNA]</scope>
    <source>
        <strain evidence="2">DSM120</strain>
    </source>
</reference>
<dbReference type="Proteomes" id="UP000004169">
    <property type="component" value="Unassembled WGS sequence"/>
</dbReference>
<keyword evidence="2" id="KW-1185">Reference proteome</keyword>
<gene>
    <name evidence="1" type="ORF">PHAMO_400014</name>
</gene>
<organism evidence="1 2">
    <name type="scientific">Magnetospirillum molischianum DSM 120</name>
    <dbReference type="NCBI Taxonomy" id="1150626"/>
    <lineage>
        <taxon>Bacteria</taxon>
        <taxon>Pseudomonadati</taxon>
        <taxon>Pseudomonadota</taxon>
        <taxon>Alphaproteobacteria</taxon>
        <taxon>Rhodospirillales</taxon>
        <taxon>Rhodospirillaceae</taxon>
        <taxon>Magnetospirillum</taxon>
    </lineage>
</organism>
<dbReference type="STRING" id="1150626.PHAMO_400014"/>
<accession>H8FW95</accession>
<evidence type="ECO:0000313" key="1">
    <source>
        <dbReference type="EMBL" id="CCG42633.1"/>
    </source>
</evidence>